<organism evidence="1 2">
    <name type="scientific">Acinetobacter nematophilus</name>
    <dbReference type="NCBI Taxonomy" id="2994642"/>
    <lineage>
        <taxon>Bacteria</taxon>
        <taxon>Pseudomonadati</taxon>
        <taxon>Pseudomonadota</taxon>
        <taxon>Gammaproteobacteria</taxon>
        <taxon>Moraxellales</taxon>
        <taxon>Moraxellaceae</taxon>
        <taxon>Acinetobacter</taxon>
    </lineage>
</organism>
<comment type="caution">
    <text evidence="1">The sequence shown here is derived from an EMBL/GenBank/DDBJ whole genome shotgun (WGS) entry which is preliminary data.</text>
</comment>
<dbReference type="InterPro" id="IPR031982">
    <property type="entry name" value="PilE-like"/>
</dbReference>
<dbReference type="PANTHER" id="PTHR30093">
    <property type="entry name" value="GENERAL SECRETION PATHWAY PROTEIN G"/>
    <property type="match status" value="1"/>
</dbReference>
<dbReference type="SUPFAM" id="SSF54523">
    <property type="entry name" value="Pili subunits"/>
    <property type="match status" value="1"/>
</dbReference>
<reference evidence="1" key="1">
    <citation type="submission" date="2022-11" db="EMBL/GenBank/DDBJ databases">
        <title>Biodiversity and phylogenetic relationships of bacteria.</title>
        <authorList>
            <person name="Machado R.A.R."/>
            <person name="Bhat A."/>
            <person name="Loulou A."/>
            <person name="Kallel S."/>
        </authorList>
    </citation>
    <scope>NUCLEOTIDE SEQUENCE</scope>
    <source>
        <strain evidence="1">A-IN1</strain>
    </source>
</reference>
<dbReference type="RefSeq" id="WP_266130546.1">
    <property type="nucleotide sequence ID" value="NZ_JAPKMY010000005.1"/>
</dbReference>
<proteinExistence type="predicted"/>
<dbReference type="EMBL" id="JAPKMY010000005">
    <property type="protein sequence ID" value="MCX5468376.1"/>
    <property type="molecule type" value="Genomic_DNA"/>
</dbReference>
<accession>A0A9X3DUL1</accession>
<evidence type="ECO:0000313" key="2">
    <source>
        <dbReference type="Proteomes" id="UP001146019"/>
    </source>
</evidence>
<dbReference type="InterPro" id="IPR045584">
    <property type="entry name" value="Pilin-like"/>
</dbReference>
<keyword evidence="2" id="KW-1185">Reference proteome</keyword>
<dbReference type="Gene3D" id="3.30.700.10">
    <property type="entry name" value="Glycoprotein, Type 4 Pilin"/>
    <property type="match status" value="1"/>
</dbReference>
<dbReference type="Pfam" id="PF07963">
    <property type="entry name" value="N_methyl"/>
    <property type="match status" value="1"/>
</dbReference>
<dbReference type="NCBIfam" id="TIGR02532">
    <property type="entry name" value="IV_pilin_GFxxxE"/>
    <property type="match status" value="1"/>
</dbReference>
<evidence type="ECO:0000313" key="1">
    <source>
        <dbReference type="EMBL" id="MCX5468376.1"/>
    </source>
</evidence>
<sequence>MKSEGFTLMELLIVVAILGILAAIAYPAYQEYVVKANRVDMQSEMLQIARNLSNRKMVKGTFKDATLENGQFEEYYPTGVTAKYKVKLAVSTDNLTWSLKATPIIGSQQDGNGEVGLNSQGQKCWTKGSTCTPSATTNWDAR</sequence>
<gene>
    <name evidence="1" type="ORF">OSH00_11545</name>
</gene>
<name>A0A9X3DUL1_9GAMM</name>
<dbReference type="AlphaFoldDB" id="A0A9X3DUL1"/>
<dbReference type="PANTHER" id="PTHR30093:SF47">
    <property type="entry name" value="TYPE IV PILUS NON-CORE MINOR PILIN PILE"/>
    <property type="match status" value="1"/>
</dbReference>
<dbReference type="GO" id="GO:0043683">
    <property type="term" value="P:type IV pilus assembly"/>
    <property type="evidence" value="ECO:0007669"/>
    <property type="project" value="InterPro"/>
</dbReference>
<dbReference type="InterPro" id="IPR012902">
    <property type="entry name" value="N_methyl_site"/>
</dbReference>
<dbReference type="Pfam" id="PF16732">
    <property type="entry name" value="ComP_DUS"/>
    <property type="match status" value="1"/>
</dbReference>
<dbReference type="Proteomes" id="UP001146019">
    <property type="component" value="Unassembled WGS sequence"/>
</dbReference>
<protein>
    <submittedName>
        <fullName evidence="1">Prepilin-type N-terminal cleavage/methylation domain-containing protein</fullName>
    </submittedName>
</protein>